<reference evidence="3" key="1">
    <citation type="submission" date="2017-02" db="UniProtKB">
        <authorList>
            <consortium name="WormBaseParasite"/>
        </authorList>
    </citation>
    <scope>IDENTIFICATION</scope>
</reference>
<dbReference type="STRING" id="1147741.A0A0R3RM15"/>
<dbReference type="WBParaSite" id="EEL_0000252401-mRNA-1">
    <property type="protein sequence ID" value="EEL_0000252401-mRNA-1"/>
    <property type="gene ID" value="EEL_0000252401"/>
</dbReference>
<feature type="transmembrane region" description="Helical" evidence="1">
    <location>
        <begin position="92"/>
        <end position="111"/>
    </location>
</feature>
<dbReference type="AlphaFoldDB" id="A0A0R3RM15"/>
<organism evidence="2 3">
    <name type="scientific">Elaeophora elaphi</name>
    <dbReference type="NCBI Taxonomy" id="1147741"/>
    <lineage>
        <taxon>Eukaryota</taxon>
        <taxon>Metazoa</taxon>
        <taxon>Ecdysozoa</taxon>
        <taxon>Nematoda</taxon>
        <taxon>Chromadorea</taxon>
        <taxon>Rhabditida</taxon>
        <taxon>Spirurina</taxon>
        <taxon>Spiruromorpha</taxon>
        <taxon>Filarioidea</taxon>
        <taxon>Onchocercidae</taxon>
        <taxon>Elaeophora</taxon>
    </lineage>
</organism>
<name>A0A0R3RM15_9BILA</name>
<keyword evidence="1" id="KW-1133">Transmembrane helix</keyword>
<evidence type="ECO:0000313" key="2">
    <source>
        <dbReference type="Proteomes" id="UP000050640"/>
    </source>
</evidence>
<proteinExistence type="predicted"/>
<accession>A0A0R3RM15</accession>
<keyword evidence="1" id="KW-0472">Membrane</keyword>
<dbReference type="Proteomes" id="UP000050640">
    <property type="component" value="Unplaced"/>
</dbReference>
<evidence type="ECO:0000256" key="1">
    <source>
        <dbReference type="SAM" id="Phobius"/>
    </source>
</evidence>
<protein>
    <submittedName>
        <fullName evidence="3">Uncharacterized protein</fullName>
    </submittedName>
</protein>
<keyword evidence="2" id="KW-1185">Reference proteome</keyword>
<evidence type="ECO:0000313" key="3">
    <source>
        <dbReference type="WBParaSite" id="EEL_0000252401-mRNA-1"/>
    </source>
</evidence>
<keyword evidence="1" id="KW-0812">Transmembrane</keyword>
<sequence length="117" mass="13704">MQMGNRIVLSNATAMRKNRLKRSWADELLNTFGQVACYETPIPGMDHLTQFIVEVNSYDDIFDLDYLKMLCSLHTSLSDQLQIFANITPYRLVWFFSFFSLLLFFQNISSYDVILKN</sequence>